<feature type="compositionally biased region" description="Acidic residues" evidence="1">
    <location>
        <begin position="219"/>
        <end position="239"/>
    </location>
</feature>
<name>A0ABP0AM46_9PEZI</name>
<sequence length="331" mass="36031">MARIRRAQVKGKAQVNLSKMELAALGRHKEREARAVERQQRRKERTDRRIAVPIEHLETMSRSLTKLPTPGASGDDDGSPQRVPGSFHLDDRQGYPPVGHFPPPNASARALPSSSSQPVLGSDRSGQEFHRGDSPFTYSYLRGTSSARHVSDPATTANHVDPFQYMTAGPRAPPYPAGAATAPRHGSASSADKGAYARGPAAAPAAARGRRGPSRNDTESSEEEGDSTASDNDDDDDETDNGRRPPVHNTRSRAKLNTSQPRRRNEIVVEVESESESEPEPEPERVPERSRSSKTKKPSRSSSSANPKRKSTGASSSNTPVLHSSRQRKRK</sequence>
<feature type="compositionally biased region" description="Low complexity" evidence="1">
    <location>
        <begin position="194"/>
        <end position="207"/>
    </location>
</feature>
<feature type="compositionally biased region" description="Polar residues" evidence="1">
    <location>
        <begin position="142"/>
        <end position="158"/>
    </location>
</feature>
<dbReference type="Proteomes" id="UP001642406">
    <property type="component" value="Unassembled WGS sequence"/>
</dbReference>
<accession>A0ABP0AM46</accession>
<dbReference type="EMBL" id="CAWUHC010000001">
    <property type="protein sequence ID" value="CAK7208370.1"/>
    <property type="molecule type" value="Genomic_DNA"/>
</dbReference>
<feature type="compositionally biased region" description="Acidic residues" evidence="1">
    <location>
        <begin position="269"/>
        <end position="281"/>
    </location>
</feature>
<reference evidence="2 3" key="1">
    <citation type="submission" date="2024-01" db="EMBL/GenBank/DDBJ databases">
        <authorList>
            <person name="Allen C."/>
            <person name="Tagirdzhanova G."/>
        </authorList>
    </citation>
    <scope>NUCLEOTIDE SEQUENCE [LARGE SCALE GENOMIC DNA]</scope>
</reference>
<feature type="compositionally biased region" description="Basic and acidic residues" evidence="1">
    <location>
        <begin position="27"/>
        <end position="59"/>
    </location>
</feature>
<proteinExistence type="predicted"/>
<evidence type="ECO:0000313" key="3">
    <source>
        <dbReference type="Proteomes" id="UP001642406"/>
    </source>
</evidence>
<feature type="region of interest" description="Disordered" evidence="1">
    <location>
        <begin position="26"/>
        <end position="331"/>
    </location>
</feature>
<keyword evidence="3" id="KW-1185">Reference proteome</keyword>
<gene>
    <name evidence="2" type="primary">YIP3_2</name>
    <name evidence="2" type="ORF">SBRCBS47491_000069</name>
</gene>
<evidence type="ECO:0000313" key="2">
    <source>
        <dbReference type="EMBL" id="CAK7208370.1"/>
    </source>
</evidence>
<comment type="caution">
    <text evidence="2">The sequence shown here is derived from an EMBL/GenBank/DDBJ whole genome shotgun (WGS) entry which is preliminary data.</text>
</comment>
<protein>
    <submittedName>
        <fullName evidence="2">Prenylated Rab acceptor 1</fullName>
    </submittedName>
</protein>
<feature type="compositionally biased region" description="Basic and acidic residues" evidence="1">
    <location>
        <begin position="282"/>
        <end position="291"/>
    </location>
</feature>
<organism evidence="2 3">
    <name type="scientific">Sporothrix bragantina</name>
    <dbReference type="NCBI Taxonomy" id="671064"/>
    <lineage>
        <taxon>Eukaryota</taxon>
        <taxon>Fungi</taxon>
        <taxon>Dikarya</taxon>
        <taxon>Ascomycota</taxon>
        <taxon>Pezizomycotina</taxon>
        <taxon>Sordariomycetes</taxon>
        <taxon>Sordariomycetidae</taxon>
        <taxon>Ophiostomatales</taxon>
        <taxon>Ophiostomataceae</taxon>
        <taxon>Sporothrix</taxon>
    </lineage>
</organism>
<evidence type="ECO:0000256" key="1">
    <source>
        <dbReference type="SAM" id="MobiDB-lite"/>
    </source>
</evidence>
<feature type="compositionally biased region" description="Polar residues" evidence="1">
    <location>
        <begin position="313"/>
        <end position="324"/>
    </location>
</feature>